<dbReference type="HOGENOM" id="CLU_060081_0_0_10"/>
<accession>A0A077EKC9</accession>
<feature type="region of interest" description="Disordered" evidence="1">
    <location>
        <begin position="1"/>
        <end position="55"/>
    </location>
</feature>
<proteinExistence type="predicted"/>
<evidence type="ECO:0000313" key="2">
    <source>
        <dbReference type="EMBL" id="AIL46978.1"/>
    </source>
</evidence>
<dbReference type="RefSeq" id="WP_024566308.1">
    <property type="nucleotide sequence ID" value="NZ_CP007547.1"/>
</dbReference>
<gene>
    <name evidence="2" type="ORF">BD94_3203</name>
</gene>
<dbReference type="EMBL" id="CP007547">
    <property type="protein sequence ID" value="AIL46978.1"/>
    <property type="molecule type" value="Genomic_DNA"/>
</dbReference>
<evidence type="ECO:0000256" key="1">
    <source>
        <dbReference type="SAM" id="MobiDB-lite"/>
    </source>
</evidence>
<name>A0A077EKC9_9FLAO</name>
<dbReference type="AlphaFoldDB" id="A0A077EKC9"/>
<feature type="compositionally biased region" description="Polar residues" evidence="1">
    <location>
        <begin position="1"/>
        <end position="18"/>
    </location>
</feature>
<dbReference type="Proteomes" id="UP000028933">
    <property type="component" value="Chromosome"/>
</dbReference>
<protein>
    <submittedName>
        <fullName evidence="2">Uncharacterized protein</fullName>
    </submittedName>
</protein>
<reference evidence="2 3" key="1">
    <citation type="journal article" date="2013" name="Lancet">
        <title>First case of E anophelis outbreak in an intensive-care unit.</title>
        <authorList>
            <person name="Teo J."/>
            <person name="Tan S.Y."/>
            <person name="Tay M."/>
            <person name="Ding Y."/>
            <person name="Kjelleberg S."/>
            <person name="Givskov M."/>
            <person name="Lin R.T."/>
            <person name="Yang L."/>
        </authorList>
    </citation>
    <scope>NUCLEOTIDE SEQUENCE [LARGE SCALE GENOMIC DNA]</scope>
    <source>
        <strain evidence="2 3">NUHP1</strain>
    </source>
</reference>
<sequence>MIYATTNHIGHISNAQKQRATKKTAIQTDRGVLSMDAETKGRRRNQKGQKESRSDRYVADGFLKSACFLPRMEETETIQSFRNNAKMGRDFYTSLSTLAEHYRIQPVQPQSMSFPLNISQILKDVEEQLQSRVKGWEEIKLVQDCEKIYFTSQERYDTNTTLYYIPVIPLYRFLNQPTRRQTAMLLLSVYSYLYNIAGIPYYRNQSSYLYGIYDIQKDWLIEDDYIEIGEKSDSIRAFLKAECIGDIMRKKITNQKNLFFFQKRLDRFIINDDFDNECFKIAQEAYSLYQKYPNETLFRNARANGEIDEEEGLYVTEMGCYISFCADLKGWLMSNIFDSVNNELQEHSFMEEPTIIKRFDGNNIVNQNFDMEHRLFSLIDELTYVVNHF</sequence>
<organism evidence="2 3">
    <name type="scientific">Elizabethkingia anophelis NUHP1</name>
    <dbReference type="NCBI Taxonomy" id="1338011"/>
    <lineage>
        <taxon>Bacteria</taxon>
        <taxon>Pseudomonadati</taxon>
        <taxon>Bacteroidota</taxon>
        <taxon>Flavobacteriia</taxon>
        <taxon>Flavobacteriales</taxon>
        <taxon>Weeksellaceae</taxon>
        <taxon>Elizabethkingia</taxon>
    </lineage>
</organism>
<dbReference type="STRING" id="1338011.BD94_3203"/>
<evidence type="ECO:0000313" key="3">
    <source>
        <dbReference type="Proteomes" id="UP000028933"/>
    </source>
</evidence>
<dbReference type="KEGG" id="eao:BD94_3203"/>
<dbReference type="eggNOG" id="ENOG502Z8TP">
    <property type="taxonomic scope" value="Bacteria"/>
</dbReference>